<dbReference type="SUPFAM" id="SSF48173">
    <property type="entry name" value="Cryptochrome/photolyase FAD-binding domain"/>
    <property type="match status" value="1"/>
</dbReference>
<keyword evidence="9" id="KW-1185">Reference proteome</keyword>
<evidence type="ECO:0000313" key="8">
    <source>
        <dbReference type="EMBL" id="KZT41173.1"/>
    </source>
</evidence>
<dbReference type="Pfam" id="PF00875">
    <property type="entry name" value="DNA_photolyase"/>
    <property type="match status" value="1"/>
</dbReference>
<evidence type="ECO:0000256" key="1">
    <source>
        <dbReference type="ARBA" id="ARBA00005862"/>
    </source>
</evidence>
<proteinExistence type="inferred from homology"/>
<evidence type="ECO:0000259" key="7">
    <source>
        <dbReference type="PROSITE" id="PS51645"/>
    </source>
</evidence>
<dbReference type="Gene3D" id="1.10.579.10">
    <property type="entry name" value="DNA Cyclobutane Dipyrimidine Photolyase, subunit A, domain 3"/>
    <property type="match status" value="1"/>
</dbReference>
<feature type="region of interest" description="Disordered" evidence="6">
    <location>
        <begin position="14"/>
        <end position="40"/>
    </location>
</feature>
<dbReference type="Pfam" id="PF03441">
    <property type="entry name" value="FAD_binding_7"/>
    <property type="match status" value="1"/>
</dbReference>
<evidence type="ECO:0000256" key="5">
    <source>
        <dbReference type="PIRSR" id="PIRSR602081-2"/>
    </source>
</evidence>
<evidence type="ECO:0000313" key="9">
    <source>
        <dbReference type="Proteomes" id="UP000076798"/>
    </source>
</evidence>
<protein>
    <submittedName>
        <fullName evidence="8">DNA photolyase</fullName>
    </submittedName>
</protein>
<feature type="binding site" evidence="4">
    <location>
        <begin position="399"/>
        <end position="406"/>
    </location>
    <ligand>
        <name>FAD</name>
        <dbReference type="ChEBI" id="CHEBI:57692"/>
    </ligand>
</feature>
<dbReference type="InterPro" id="IPR005101">
    <property type="entry name" value="Cryptochr/Photolyase_FAD-bd"/>
</dbReference>
<evidence type="ECO:0000256" key="3">
    <source>
        <dbReference type="ARBA" id="ARBA00022827"/>
    </source>
</evidence>
<keyword evidence="2 4" id="KW-0285">Flavoprotein</keyword>
<dbReference type="InterPro" id="IPR006050">
    <property type="entry name" value="DNA_photolyase_N"/>
</dbReference>
<feature type="binding site" evidence="4">
    <location>
        <begin position="497"/>
        <end position="499"/>
    </location>
    <ligand>
        <name>FAD</name>
        <dbReference type="ChEBI" id="CHEBI:57692"/>
    </ligand>
</feature>
<dbReference type="OrthoDB" id="435881at2759"/>
<dbReference type="InterPro" id="IPR036134">
    <property type="entry name" value="Crypto/Photolyase_FAD-like_sf"/>
</dbReference>
<reference evidence="8 9" key="1">
    <citation type="journal article" date="2016" name="Mol. Biol. Evol.">
        <title>Comparative Genomics of Early-Diverging Mushroom-Forming Fungi Provides Insights into the Origins of Lignocellulose Decay Capabilities.</title>
        <authorList>
            <person name="Nagy L.G."/>
            <person name="Riley R."/>
            <person name="Tritt A."/>
            <person name="Adam C."/>
            <person name="Daum C."/>
            <person name="Floudas D."/>
            <person name="Sun H."/>
            <person name="Yadav J.S."/>
            <person name="Pangilinan J."/>
            <person name="Larsson K.H."/>
            <person name="Matsuura K."/>
            <person name="Barry K."/>
            <person name="Labutti K."/>
            <person name="Kuo R."/>
            <person name="Ohm R.A."/>
            <person name="Bhattacharya S.S."/>
            <person name="Shirouzu T."/>
            <person name="Yoshinaga Y."/>
            <person name="Martin F.M."/>
            <person name="Grigoriev I.V."/>
            <person name="Hibbett D.S."/>
        </authorList>
    </citation>
    <scope>NUCLEOTIDE SEQUENCE [LARGE SCALE GENOMIC DNA]</scope>
    <source>
        <strain evidence="8 9">HHB10207 ss-3</strain>
    </source>
</reference>
<evidence type="ECO:0000256" key="4">
    <source>
        <dbReference type="PIRSR" id="PIRSR602081-1"/>
    </source>
</evidence>
<dbReference type="GO" id="GO:0071949">
    <property type="term" value="F:FAD binding"/>
    <property type="evidence" value="ECO:0007669"/>
    <property type="project" value="TreeGrafter"/>
</dbReference>
<dbReference type="InterPro" id="IPR014729">
    <property type="entry name" value="Rossmann-like_a/b/a_fold"/>
</dbReference>
<feature type="binding site" evidence="4">
    <location>
        <begin position="355"/>
        <end position="359"/>
    </location>
    <ligand>
        <name>FAD</name>
        <dbReference type="ChEBI" id="CHEBI:57692"/>
    </ligand>
</feature>
<keyword evidence="3 4" id="KW-0274">FAD</keyword>
<dbReference type="AlphaFoldDB" id="A0A166FZY2"/>
<feature type="region of interest" description="Disordered" evidence="6">
    <location>
        <begin position="249"/>
        <end position="268"/>
    </location>
</feature>
<comment type="similarity">
    <text evidence="1">Belongs to the DNA photolyase class-1 family.</text>
</comment>
<dbReference type="Proteomes" id="UP000076798">
    <property type="component" value="Unassembled WGS sequence"/>
</dbReference>
<name>A0A166FZY2_9AGAM</name>
<accession>A0A166FZY2</accession>
<keyword evidence="8" id="KW-0456">Lyase</keyword>
<feature type="site" description="Electron transfer via tryptophanyl radical" evidence="5">
    <location>
        <position position="507"/>
    </location>
</feature>
<gene>
    <name evidence="8" type="ORF">SISSUDRAFT_373490</name>
</gene>
<dbReference type="InterPro" id="IPR036155">
    <property type="entry name" value="Crypto/Photolyase_N_sf"/>
</dbReference>
<evidence type="ECO:0000256" key="2">
    <source>
        <dbReference type="ARBA" id="ARBA00022630"/>
    </source>
</evidence>
<dbReference type="GO" id="GO:0003904">
    <property type="term" value="F:deoxyribodipyrimidine photo-lyase activity"/>
    <property type="evidence" value="ECO:0007669"/>
    <property type="project" value="TreeGrafter"/>
</dbReference>
<dbReference type="GO" id="GO:0005737">
    <property type="term" value="C:cytoplasm"/>
    <property type="evidence" value="ECO:0007669"/>
    <property type="project" value="TreeGrafter"/>
</dbReference>
<comment type="cofactor">
    <cofactor evidence="4">
        <name>FAD</name>
        <dbReference type="ChEBI" id="CHEBI:57692"/>
    </cofactor>
    <text evidence="4">Binds 1 FAD per subunit.</text>
</comment>
<sequence>MISRFRPLHFCTIRMSKHTRSSSSPPPSSPTKKHKSDQSHFNKIAEAKNAAAVDADPPFNKLTNLMKTRKDVAKGESVIYWMRMQDMRIHDNRAIAMASSQAAQDKIPLIVLFIISPHDFEAHDRGPRRIDFMLRNLSCAKAELDKLHIPLYILTHKPRKDIPRKVLELMESWRATHLYANIEHEVDELRRDIQLFDLATKQNRQCSFLNDKLVVEPGTLKTQNGKEYTIYSPWQRKWLETLNNNLDRIKEAPSPSANNPATRDHSVYGPLFSSPVPEFVEGFQSATEDKARMEKLWPAGTEAAIEVLDRFLHTKSRLSQVGDSSPLAPGAEKSDTKSRILVYADDRNRSDMDTSSRMSPYLASGVISARYCIRKTMELLGKKTVEGTRGSGVGMWVQEVAWRDFYTHILAAFPRVSMGRPFQEKFAGVKWETDEKHLEAWKEGRTGVPIVDAAMRQAKTQGWMHNRPRMIAAMYLTKDLMIDWRLGEKYFMEQFVDGDLASNNGGWQWYECFVRNASLNIRSFHRSASTGTDAQPYFRIFNPYLQSEKADPSGDYIRHFVPELRKLKGKVLHDPVSHMPKHEFEKLGYPRPLVDHKVARERAVRRYKTPGEE</sequence>
<organism evidence="8 9">
    <name type="scientific">Sistotremastrum suecicum HHB10207 ss-3</name>
    <dbReference type="NCBI Taxonomy" id="1314776"/>
    <lineage>
        <taxon>Eukaryota</taxon>
        <taxon>Fungi</taxon>
        <taxon>Dikarya</taxon>
        <taxon>Basidiomycota</taxon>
        <taxon>Agaricomycotina</taxon>
        <taxon>Agaricomycetes</taxon>
        <taxon>Sistotremastrales</taxon>
        <taxon>Sistotremastraceae</taxon>
        <taxon>Sistotremastrum</taxon>
    </lineage>
</organism>
<feature type="binding site" evidence="4">
    <location>
        <position position="343"/>
    </location>
    <ligand>
        <name>FAD</name>
        <dbReference type="ChEBI" id="CHEBI:57692"/>
    </ligand>
</feature>
<feature type="site" description="Electron transfer via tryptophanyl radical" evidence="5">
    <location>
        <position position="431"/>
    </location>
</feature>
<dbReference type="PANTHER" id="PTHR11455">
    <property type="entry name" value="CRYPTOCHROME"/>
    <property type="match status" value="1"/>
</dbReference>
<dbReference type="PROSITE" id="PS51645">
    <property type="entry name" value="PHR_CRY_ALPHA_BETA"/>
    <property type="match status" value="1"/>
</dbReference>
<dbReference type="InterPro" id="IPR002081">
    <property type="entry name" value="Cryptochrome/DNA_photolyase_1"/>
</dbReference>
<dbReference type="EMBL" id="KV428024">
    <property type="protein sequence ID" value="KZT41173.1"/>
    <property type="molecule type" value="Genomic_DNA"/>
</dbReference>
<dbReference type="GO" id="GO:0005634">
    <property type="term" value="C:nucleus"/>
    <property type="evidence" value="ECO:0007669"/>
    <property type="project" value="TreeGrafter"/>
</dbReference>
<dbReference type="Gene3D" id="3.40.50.620">
    <property type="entry name" value="HUPs"/>
    <property type="match status" value="1"/>
</dbReference>
<dbReference type="Gene3D" id="1.25.40.80">
    <property type="match status" value="1"/>
</dbReference>
<dbReference type="GO" id="GO:0003677">
    <property type="term" value="F:DNA binding"/>
    <property type="evidence" value="ECO:0007669"/>
    <property type="project" value="TreeGrafter"/>
</dbReference>
<feature type="site" description="Electron transfer via tryptophanyl radical" evidence="5">
    <location>
        <position position="484"/>
    </location>
</feature>
<dbReference type="SUPFAM" id="SSF52425">
    <property type="entry name" value="Cryptochrome/photolyase, N-terminal domain"/>
    <property type="match status" value="1"/>
</dbReference>
<dbReference type="GO" id="GO:0043153">
    <property type="term" value="P:entrainment of circadian clock by photoperiod"/>
    <property type="evidence" value="ECO:0007669"/>
    <property type="project" value="TreeGrafter"/>
</dbReference>
<dbReference type="PANTHER" id="PTHR11455:SF18">
    <property type="entry name" value="SI:CH1073-390K14.1"/>
    <property type="match status" value="1"/>
</dbReference>
<feature type="domain" description="Photolyase/cryptochrome alpha/beta" evidence="7">
    <location>
        <begin position="77"/>
        <end position="214"/>
    </location>
</feature>
<dbReference type="GO" id="GO:0032922">
    <property type="term" value="P:circadian regulation of gene expression"/>
    <property type="evidence" value="ECO:0007669"/>
    <property type="project" value="TreeGrafter"/>
</dbReference>
<feature type="binding site" evidence="4">
    <location>
        <position position="396"/>
    </location>
    <ligand>
        <name>FAD</name>
        <dbReference type="ChEBI" id="CHEBI:57692"/>
    </ligand>
</feature>
<dbReference type="STRING" id="1314776.A0A166FZY2"/>
<evidence type="ECO:0000256" key="6">
    <source>
        <dbReference type="SAM" id="MobiDB-lite"/>
    </source>
</evidence>